<reference evidence="2" key="1">
    <citation type="submission" date="2020-04" db="EMBL/GenBank/DDBJ databases">
        <authorList>
            <person name="Alioto T."/>
            <person name="Alioto T."/>
            <person name="Gomez Garrido J."/>
        </authorList>
    </citation>
    <scope>NUCLEOTIDE SEQUENCE</scope>
    <source>
        <strain evidence="2">A484AB</strain>
    </source>
</reference>
<feature type="non-terminal residue" evidence="2">
    <location>
        <position position="212"/>
    </location>
</feature>
<dbReference type="EMBL" id="CACRXK020011065">
    <property type="protein sequence ID" value="CAB4020666.1"/>
    <property type="molecule type" value="Genomic_DNA"/>
</dbReference>
<keyword evidence="3" id="KW-1185">Reference proteome</keyword>
<dbReference type="OrthoDB" id="5989105at2759"/>
<evidence type="ECO:0000313" key="2">
    <source>
        <dbReference type="EMBL" id="CAB4020666.1"/>
    </source>
</evidence>
<organism evidence="2 3">
    <name type="scientific">Paramuricea clavata</name>
    <name type="common">Red gorgonian</name>
    <name type="synonym">Violescent sea-whip</name>
    <dbReference type="NCBI Taxonomy" id="317549"/>
    <lineage>
        <taxon>Eukaryota</taxon>
        <taxon>Metazoa</taxon>
        <taxon>Cnidaria</taxon>
        <taxon>Anthozoa</taxon>
        <taxon>Octocorallia</taxon>
        <taxon>Malacalcyonacea</taxon>
        <taxon>Plexauridae</taxon>
        <taxon>Paramuricea</taxon>
    </lineage>
</organism>
<accession>A0A6S7ISJ9</accession>
<dbReference type="AlphaFoldDB" id="A0A6S7ISJ9"/>
<comment type="caution">
    <text evidence="2">The sequence shown here is derived from an EMBL/GenBank/DDBJ whole genome shotgun (WGS) entry which is preliminary data.</text>
</comment>
<protein>
    <submittedName>
        <fullName evidence="2">Neurofilament medium polypeptide</fullName>
    </submittedName>
</protein>
<feature type="region of interest" description="Disordered" evidence="1">
    <location>
        <begin position="13"/>
        <end position="33"/>
    </location>
</feature>
<proteinExistence type="predicted"/>
<dbReference type="Proteomes" id="UP001152795">
    <property type="component" value="Unassembled WGS sequence"/>
</dbReference>
<evidence type="ECO:0000313" key="3">
    <source>
        <dbReference type="Proteomes" id="UP001152795"/>
    </source>
</evidence>
<name>A0A6S7ISJ9_PARCT</name>
<evidence type="ECO:0000256" key="1">
    <source>
        <dbReference type="SAM" id="MobiDB-lite"/>
    </source>
</evidence>
<feature type="compositionally biased region" description="Basic and acidic residues" evidence="1">
    <location>
        <begin position="189"/>
        <end position="200"/>
    </location>
</feature>
<sequence>MLHNLEQSRIIASESGESSVENEKDSSSNDDNNMAVTEHKTAYIYGPARIVLAEKLKSWLDIFIQIIRPQITTLASGNVFPRWNARSMKSCQITNAIQSIFKKAGIDLKITSTSYHKAAVTKVHMDCPDLSGKLAGLMAHNEATTKKYYLLAEKMKASVEASSKFVKLMRTEEANEECPPGESSTEPTGDLKRNKEEGKKNKCSWSDEDLKK</sequence>
<gene>
    <name evidence="2" type="ORF">PACLA_8A038268</name>
</gene>
<feature type="region of interest" description="Disordered" evidence="1">
    <location>
        <begin position="171"/>
        <end position="212"/>
    </location>
</feature>